<comment type="caution">
    <text evidence="1">The sequence shown here is derived from an EMBL/GenBank/DDBJ whole genome shotgun (WGS) entry which is preliminary data.</text>
</comment>
<dbReference type="Proteomes" id="UP000236286">
    <property type="component" value="Unassembled WGS sequence"/>
</dbReference>
<name>A0A2J7TLL0_METSI</name>
<proteinExistence type="predicted"/>
<reference evidence="1 2" key="1">
    <citation type="submission" date="2017-10" db="EMBL/GenBank/DDBJ databases">
        <title>Genome announcement of Methylocella silvestris TVC from permafrost.</title>
        <authorList>
            <person name="Wang J."/>
            <person name="Geng K."/>
            <person name="Ul-Haque F."/>
            <person name="Crombie A.T."/>
            <person name="Street L.E."/>
            <person name="Wookey P.A."/>
            <person name="Murrell J.C."/>
            <person name="Pratscher J."/>
        </authorList>
    </citation>
    <scope>NUCLEOTIDE SEQUENCE [LARGE SCALE GENOMIC DNA]</scope>
    <source>
        <strain evidence="1 2">TVC</strain>
    </source>
</reference>
<evidence type="ECO:0000313" key="1">
    <source>
        <dbReference type="EMBL" id="PNG27649.1"/>
    </source>
</evidence>
<dbReference type="AlphaFoldDB" id="A0A2J7TLL0"/>
<dbReference type="EMBL" id="PDZR01000001">
    <property type="protein sequence ID" value="PNG27649.1"/>
    <property type="molecule type" value="Genomic_DNA"/>
</dbReference>
<sequence length="62" mass="7351">MLRKKTEIELNQEDRFFYPLFVVFEQCRNAGRTMSRVWKLRNGILDNTKFKFSSDGFSAGIL</sequence>
<accession>A0A2J7TLL0</accession>
<gene>
    <name evidence="1" type="ORF">CR492_01675</name>
</gene>
<protein>
    <submittedName>
        <fullName evidence="1">Uncharacterized protein</fullName>
    </submittedName>
</protein>
<organism evidence="1 2">
    <name type="scientific">Methylocella silvestris</name>
    <dbReference type="NCBI Taxonomy" id="199596"/>
    <lineage>
        <taxon>Bacteria</taxon>
        <taxon>Pseudomonadati</taxon>
        <taxon>Pseudomonadota</taxon>
        <taxon>Alphaproteobacteria</taxon>
        <taxon>Hyphomicrobiales</taxon>
        <taxon>Beijerinckiaceae</taxon>
        <taxon>Methylocella</taxon>
    </lineage>
</organism>
<evidence type="ECO:0000313" key="2">
    <source>
        <dbReference type="Proteomes" id="UP000236286"/>
    </source>
</evidence>